<dbReference type="PANTHER" id="PTHR43316:SF3">
    <property type="entry name" value="HALOACID DEHALOGENASE, TYPE II (AFU_ORTHOLOGUE AFUA_2G07750)-RELATED"/>
    <property type="match status" value="1"/>
</dbReference>
<keyword evidence="4" id="KW-1185">Reference proteome</keyword>
<dbReference type="Pfam" id="PF00702">
    <property type="entry name" value="Hydrolase"/>
    <property type="match status" value="1"/>
</dbReference>
<dbReference type="Proteomes" id="UP001596455">
    <property type="component" value="Unassembled WGS sequence"/>
</dbReference>
<dbReference type="InterPro" id="IPR006439">
    <property type="entry name" value="HAD-SF_hydro_IA"/>
</dbReference>
<dbReference type="Gene3D" id="1.10.150.240">
    <property type="entry name" value="Putative phosphatase, domain 2"/>
    <property type="match status" value="1"/>
</dbReference>
<evidence type="ECO:0000256" key="1">
    <source>
        <dbReference type="ARBA" id="ARBA00008106"/>
    </source>
</evidence>
<evidence type="ECO:0000256" key="2">
    <source>
        <dbReference type="ARBA" id="ARBA00022801"/>
    </source>
</evidence>
<dbReference type="PRINTS" id="PR00413">
    <property type="entry name" value="HADHALOGNASE"/>
</dbReference>
<dbReference type="PANTHER" id="PTHR43316">
    <property type="entry name" value="HYDROLASE, HALOACID DELAHOGENASE-RELATED"/>
    <property type="match status" value="1"/>
</dbReference>
<protein>
    <submittedName>
        <fullName evidence="3">Haloacid dehalogenase type II</fullName>
    </submittedName>
</protein>
<comment type="caution">
    <text evidence="3">The sequence shown here is derived from an EMBL/GenBank/DDBJ whole genome shotgun (WGS) entry which is preliminary data.</text>
</comment>
<dbReference type="RefSeq" id="WP_382394993.1">
    <property type="nucleotide sequence ID" value="NZ_JBHTCQ010000002.1"/>
</dbReference>
<name>A0ABW2QBB1_9MICO</name>
<dbReference type="InterPro" id="IPR006328">
    <property type="entry name" value="2-HAD"/>
</dbReference>
<dbReference type="NCBIfam" id="TIGR01493">
    <property type="entry name" value="HAD-SF-IA-v2"/>
    <property type="match status" value="1"/>
</dbReference>
<dbReference type="InterPro" id="IPR036412">
    <property type="entry name" value="HAD-like_sf"/>
</dbReference>
<keyword evidence="2" id="KW-0378">Hydrolase</keyword>
<evidence type="ECO:0000313" key="4">
    <source>
        <dbReference type="Proteomes" id="UP001596455"/>
    </source>
</evidence>
<evidence type="ECO:0000313" key="3">
    <source>
        <dbReference type="EMBL" id="MFC7406022.1"/>
    </source>
</evidence>
<accession>A0ABW2QBB1</accession>
<organism evidence="3 4">
    <name type="scientific">Georgenia alba</name>
    <dbReference type="NCBI Taxonomy" id="2233858"/>
    <lineage>
        <taxon>Bacteria</taxon>
        <taxon>Bacillati</taxon>
        <taxon>Actinomycetota</taxon>
        <taxon>Actinomycetes</taxon>
        <taxon>Micrococcales</taxon>
        <taxon>Bogoriellaceae</taxon>
        <taxon>Georgenia</taxon>
    </lineage>
</organism>
<sequence>MRTSARPVLVLDVLGTVVDQAGSMTRAVSARTGLSTPAAGDVVARWLAHVATEERAVVEGRRAFAPSHELDAEALRALADQGRLAADDVAALADTSARLAPWPDSVAGLDALAEDVTVVGLSNASRRTLTGLAGHARLRWHQLLSAEEVGTYKPDPALYALALRSVPVTATPVVMAAAHAWDLRAAAQAGLRTAYVPRPGGDPPGPEDHVDLHVTDLAELHARIRELARAGDDG</sequence>
<comment type="similarity">
    <text evidence="1">Belongs to the HAD-like hydrolase superfamily. S-2-haloalkanoic acid dehalogenase family.</text>
</comment>
<dbReference type="InterPro" id="IPR051540">
    <property type="entry name" value="S-2-haloacid_dehalogenase"/>
</dbReference>
<proteinExistence type="inferred from homology"/>
<dbReference type="InterPro" id="IPR023198">
    <property type="entry name" value="PGP-like_dom2"/>
</dbReference>
<dbReference type="SUPFAM" id="SSF56784">
    <property type="entry name" value="HAD-like"/>
    <property type="match status" value="1"/>
</dbReference>
<reference evidence="4" key="1">
    <citation type="journal article" date="2019" name="Int. J. Syst. Evol. Microbiol.">
        <title>The Global Catalogue of Microorganisms (GCM) 10K type strain sequencing project: providing services to taxonomists for standard genome sequencing and annotation.</title>
        <authorList>
            <consortium name="The Broad Institute Genomics Platform"/>
            <consortium name="The Broad Institute Genome Sequencing Center for Infectious Disease"/>
            <person name="Wu L."/>
            <person name="Ma J."/>
        </authorList>
    </citation>
    <scope>NUCLEOTIDE SEQUENCE [LARGE SCALE GENOMIC DNA]</scope>
    <source>
        <strain evidence="4">JCM 1490</strain>
    </source>
</reference>
<dbReference type="EMBL" id="JBHTCQ010000002">
    <property type="protein sequence ID" value="MFC7406022.1"/>
    <property type="molecule type" value="Genomic_DNA"/>
</dbReference>
<dbReference type="NCBIfam" id="TIGR01428">
    <property type="entry name" value="HAD_type_II"/>
    <property type="match status" value="1"/>
</dbReference>
<gene>
    <name evidence="3" type="ORF">ACFQQL_12945</name>
</gene>
<dbReference type="Gene3D" id="3.40.50.1000">
    <property type="entry name" value="HAD superfamily/HAD-like"/>
    <property type="match status" value="1"/>
</dbReference>
<dbReference type="InterPro" id="IPR023214">
    <property type="entry name" value="HAD_sf"/>
</dbReference>